<feature type="binding site" evidence="10">
    <location>
        <position position="65"/>
    </location>
    <ligand>
        <name>Zn(2+)</name>
        <dbReference type="ChEBI" id="CHEBI:29105"/>
        <label>1</label>
        <note>catalytic</note>
    </ligand>
</feature>
<comment type="subunit">
    <text evidence="1 10">Homodimer.</text>
</comment>
<comment type="similarity">
    <text evidence="10">Belongs to the RNase Z family.</text>
</comment>
<evidence type="ECO:0000256" key="8">
    <source>
        <dbReference type="ARBA" id="ARBA00022833"/>
    </source>
</evidence>
<dbReference type="EMBL" id="LJCO01000052">
    <property type="protein sequence ID" value="KPV43324.1"/>
    <property type="molecule type" value="Genomic_DNA"/>
</dbReference>
<evidence type="ECO:0000256" key="7">
    <source>
        <dbReference type="ARBA" id="ARBA00022801"/>
    </source>
</evidence>
<comment type="catalytic activity">
    <reaction evidence="10">
        <text>Endonucleolytic cleavage of RNA, removing extra 3' nucleotides from tRNA precursor, generating 3' termini of tRNAs. A 3'-hydroxy group is left at the tRNA terminus and a 5'-phosphoryl group is left at the trailer molecule.</text>
        <dbReference type="EC" id="3.1.26.11"/>
    </reaction>
</comment>
<sequence>MELHFLGTGAGLPSKIRNVTSLVLDLLPERGTYWMFDCGEGTQHQVLHSRVKLSKLDKMFVTHLHGDHIFGIPGVLSSRSFHGGTQALTIYGPPGVKDYVMASLNLSQTHLTYPIEIQEISEAGGVIFQDDEVTVSAQWLLHGIPSLGYRIVEADRPGEFYPQKAMELGLPPGPLYAALQAGQTVESATGRQITPEDVLGPPRPGRTVTILGDTRPCDAIFDLARDADVLVHEATFSSAQSTLAHAYHHSTTVEAAKAAKRSNVGQLILTHVSARYRPEDVDGLTAEAMQIFPDVHVASDFLTVPIKPKA</sequence>
<protein>
    <recommendedName>
        <fullName evidence="2 10">Ribonuclease Z</fullName>
        <shortName evidence="10">RNase Z</shortName>
        <ecNumber evidence="2 10">3.1.26.11</ecNumber>
    </recommendedName>
    <alternativeName>
        <fullName evidence="10">tRNA 3 endonuclease</fullName>
    </alternativeName>
    <alternativeName>
        <fullName evidence="10">tRNase Z</fullName>
    </alternativeName>
</protein>
<dbReference type="PANTHER" id="PTHR46018:SF2">
    <property type="entry name" value="ZINC PHOSPHODIESTERASE ELAC PROTEIN 1"/>
    <property type="match status" value="1"/>
</dbReference>
<evidence type="ECO:0000256" key="3">
    <source>
        <dbReference type="ARBA" id="ARBA00022694"/>
    </source>
</evidence>
<dbReference type="InterPro" id="IPR036866">
    <property type="entry name" value="RibonucZ/Hydroxyglut_hydro"/>
</dbReference>
<dbReference type="FunFam" id="3.60.15.10:FF:000002">
    <property type="entry name" value="Ribonuclease Z"/>
    <property type="match status" value="1"/>
</dbReference>
<dbReference type="EC" id="3.1.26.11" evidence="2 10"/>
<dbReference type="RefSeq" id="WP_054969549.1">
    <property type="nucleotide sequence ID" value="NZ_LJCO01000052.1"/>
</dbReference>
<evidence type="ECO:0000256" key="2">
    <source>
        <dbReference type="ARBA" id="ARBA00012477"/>
    </source>
</evidence>
<keyword evidence="8 10" id="KW-0862">Zinc</keyword>
<comment type="function">
    <text evidence="9 10">Zinc phosphodiesterase, which displays some tRNA 3'-processing endonuclease activity. Probably involved in tRNA maturation, by removing a 3'-trailer from precursor tRNA.</text>
</comment>
<dbReference type="SUPFAM" id="SSF56281">
    <property type="entry name" value="Metallo-hydrolase/oxidoreductase"/>
    <property type="match status" value="1"/>
</dbReference>
<dbReference type="AlphaFoldDB" id="A0A0P9CUG0"/>
<dbReference type="NCBIfam" id="TIGR02651">
    <property type="entry name" value="RNase_Z"/>
    <property type="match status" value="1"/>
</dbReference>
<accession>A0A0P9CUG0</accession>
<comment type="caution">
    <text evidence="11">The sequence shown here is derived from an EMBL/GenBank/DDBJ whole genome shotgun (WGS) entry which is preliminary data.</text>
</comment>
<feature type="binding site" evidence="10">
    <location>
        <position position="142"/>
    </location>
    <ligand>
        <name>Zn(2+)</name>
        <dbReference type="ChEBI" id="CHEBI:29105"/>
        <label>1</label>
        <note>catalytic</note>
    </ligand>
</feature>
<feature type="binding site" evidence="10">
    <location>
        <position position="271"/>
    </location>
    <ligand>
        <name>Zn(2+)</name>
        <dbReference type="ChEBI" id="CHEBI:29105"/>
        <label>2</label>
        <note>catalytic</note>
    </ligand>
</feature>
<feature type="binding site" evidence="10">
    <location>
        <position position="213"/>
    </location>
    <ligand>
        <name>Zn(2+)</name>
        <dbReference type="ChEBI" id="CHEBI:29105"/>
        <label>2</label>
        <note>catalytic</note>
    </ligand>
</feature>
<evidence type="ECO:0000256" key="5">
    <source>
        <dbReference type="ARBA" id="ARBA00022723"/>
    </source>
</evidence>
<feature type="binding site" evidence="10">
    <location>
        <position position="213"/>
    </location>
    <ligand>
        <name>Zn(2+)</name>
        <dbReference type="ChEBI" id="CHEBI:29105"/>
        <label>1</label>
        <note>catalytic</note>
    </ligand>
</feature>
<dbReference type="STRING" id="471514.AN477_12755"/>
<dbReference type="OrthoDB" id="9800940at2"/>
<organism evidence="11 12">
    <name type="scientific">Alicyclobacillus ferrooxydans</name>
    <dbReference type="NCBI Taxonomy" id="471514"/>
    <lineage>
        <taxon>Bacteria</taxon>
        <taxon>Bacillati</taxon>
        <taxon>Bacillota</taxon>
        <taxon>Bacilli</taxon>
        <taxon>Bacillales</taxon>
        <taxon>Alicyclobacillaceae</taxon>
        <taxon>Alicyclobacillus</taxon>
    </lineage>
</organism>
<proteinExistence type="inferred from homology"/>
<feature type="binding site" evidence="10">
    <location>
        <position position="67"/>
    </location>
    <ligand>
        <name>Zn(2+)</name>
        <dbReference type="ChEBI" id="CHEBI:29105"/>
        <label>2</label>
        <note>catalytic</note>
    </ligand>
</feature>
<dbReference type="Gene3D" id="3.60.15.10">
    <property type="entry name" value="Ribonuclease Z/Hydroxyacylglutathione hydrolase-like"/>
    <property type="match status" value="1"/>
</dbReference>
<dbReference type="CDD" id="cd07717">
    <property type="entry name" value="RNaseZ_ZiPD-like_MBL-fold"/>
    <property type="match status" value="1"/>
</dbReference>
<dbReference type="InterPro" id="IPR013471">
    <property type="entry name" value="RNase_Z/BN"/>
</dbReference>
<keyword evidence="3 10" id="KW-0819">tRNA processing</keyword>
<keyword evidence="5 10" id="KW-0479">Metal-binding</keyword>
<dbReference type="Proteomes" id="UP000050482">
    <property type="component" value="Unassembled WGS sequence"/>
</dbReference>
<evidence type="ECO:0000313" key="11">
    <source>
        <dbReference type="EMBL" id="KPV43324.1"/>
    </source>
</evidence>
<gene>
    <name evidence="10" type="primary">rnz</name>
    <name evidence="11" type="ORF">AN477_12755</name>
</gene>
<feature type="active site" description="Proton acceptor" evidence="10">
    <location>
        <position position="67"/>
    </location>
</feature>
<reference evidence="11 12" key="1">
    <citation type="submission" date="2015-09" db="EMBL/GenBank/DDBJ databases">
        <title>Draft genome sequence of Alicyclobacillus ferrooxydans DSM 22381.</title>
        <authorList>
            <person name="Hemp J."/>
        </authorList>
    </citation>
    <scope>NUCLEOTIDE SEQUENCE [LARGE SCALE GENOMIC DNA]</scope>
    <source>
        <strain evidence="11 12">TC-34</strain>
    </source>
</reference>
<evidence type="ECO:0000256" key="4">
    <source>
        <dbReference type="ARBA" id="ARBA00022722"/>
    </source>
</evidence>
<name>A0A0P9CUG0_9BACL</name>
<dbReference type="Pfam" id="PF23023">
    <property type="entry name" value="Anti-Pycsar_Apyc1"/>
    <property type="match status" value="1"/>
</dbReference>
<dbReference type="GO" id="GO:0042802">
    <property type="term" value="F:identical protein binding"/>
    <property type="evidence" value="ECO:0007669"/>
    <property type="project" value="UniProtKB-ARBA"/>
</dbReference>
<evidence type="ECO:0000256" key="9">
    <source>
        <dbReference type="ARBA" id="ARBA00057812"/>
    </source>
</evidence>
<feature type="binding site" evidence="10">
    <location>
        <position position="68"/>
    </location>
    <ligand>
        <name>Zn(2+)</name>
        <dbReference type="ChEBI" id="CHEBI:29105"/>
        <label>2</label>
        <note>catalytic</note>
    </ligand>
</feature>
<evidence type="ECO:0000256" key="6">
    <source>
        <dbReference type="ARBA" id="ARBA00022759"/>
    </source>
</evidence>
<keyword evidence="6 10" id="KW-0255">Endonuclease</keyword>
<feature type="binding site" evidence="10">
    <location>
        <position position="63"/>
    </location>
    <ligand>
        <name>Zn(2+)</name>
        <dbReference type="ChEBI" id="CHEBI:29105"/>
        <label>1</label>
        <note>catalytic</note>
    </ligand>
</feature>
<evidence type="ECO:0000256" key="10">
    <source>
        <dbReference type="HAMAP-Rule" id="MF_01818"/>
    </source>
</evidence>
<dbReference type="GO" id="GO:0008270">
    <property type="term" value="F:zinc ion binding"/>
    <property type="evidence" value="ECO:0007669"/>
    <property type="project" value="UniProtKB-UniRule"/>
</dbReference>
<keyword evidence="12" id="KW-1185">Reference proteome</keyword>
<dbReference type="NCBIfam" id="NF000801">
    <property type="entry name" value="PRK00055.1-3"/>
    <property type="match status" value="1"/>
</dbReference>
<evidence type="ECO:0000256" key="1">
    <source>
        <dbReference type="ARBA" id="ARBA00011738"/>
    </source>
</evidence>
<evidence type="ECO:0000313" key="12">
    <source>
        <dbReference type="Proteomes" id="UP000050482"/>
    </source>
</evidence>
<dbReference type="PANTHER" id="PTHR46018">
    <property type="entry name" value="ZINC PHOSPHODIESTERASE ELAC PROTEIN 1"/>
    <property type="match status" value="1"/>
</dbReference>
<keyword evidence="7 10" id="KW-0378">Hydrolase</keyword>
<dbReference type="PATRIC" id="fig|471514.4.peg.2371"/>
<keyword evidence="4 10" id="KW-0540">Nuclease</keyword>
<dbReference type="GO" id="GO:0042781">
    <property type="term" value="F:3'-tRNA processing endoribonuclease activity"/>
    <property type="evidence" value="ECO:0007669"/>
    <property type="project" value="UniProtKB-UniRule"/>
</dbReference>
<dbReference type="HAMAP" id="MF_01818">
    <property type="entry name" value="RNase_Z_BN"/>
    <property type="match status" value="1"/>
</dbReference>
<comment type="cofactor">
    <cofactor evidence="10">
        <name>Zn(2+)</name>
        <dbReference type="ChEBI" id="CHEBI:29105"/>
    </cofactor>
    <text evidence="10">Binds 2 Zn(2+) ions.</text>
</comment>